<gene>
    <name evidence="2" type="ORF">FLAG1_12014</name>
</gene>
<dbReference type="EMBL" id="JXCE01001276">
    <property type="protein sequence ID" value="KPA35301.1"/>
    <property type="molecule type" value="Genomic_DNA"/>
</dbReference>
<dbReference type="InterPro" id="IPR002018">
    <property type="entry name" value="CarbesteraseB"/>
</dbReference>
<evidence type="ECO:0000313" key="2">
    <source>
        <dbReference type="EMBL" id="KPA35301.1"/>
    </source>
</evidence>
<accession>A0A0N0DAJ9</accession>
<keyword evidence="3" id="KW-1185">Reference proteome</keyword>
<protein>
    <submittedName>
        <fullName evidence="2">Carboxylesterase</fullName>
    </submittedName>
</protein>
<dbReference type="OrthoDB" id="3200163at2759"/>
<name>A0A0N0DAJ9_FUSLA</name>
<dbReference type="PANTHER" id="PTHR43142:SF5">
    <property type="entry name" value="CARBOXYLIC ESTER HYDROLASE"/>
    <property type="match status" value="1"/>
</dbReference>
<dbReference type="Pfam" id="PF00135">
    <property type="entry name" value="COesterase"/>
    <property type="match status" value="1"/>
</dbReference>
<reference evidence="2 3" key="1">
    <citation type="submission" date="2015-04" db="EMBL/GenBank/DDBJ databases">
        <title>The draft genome sequence of Fusarium langsethiae, a T-2/HT-2 mycotoxin producer.</title>
        <authorList>
            <person name="Lysoe E."/>
            <person name="Divon H.H."/>
            <person name="Terzi V."/>
            <person name="Orru L."/>
            <person name="Lamontanara A."/>
            <person name="Kolseth A.-K."/>
            <person name="Frandsen R.J."/>
            <person name="Nielsen K."/>
            <person name="Thrane U."/>
        </authorList>
    </citation>
    <scope>NUCLEOTIDE SEQUENCE [LARGE SCALE GENOMIC DNA]</scope>
    <source>
        <strain evidence="2 3">Fl201059</strain>
    </source>
</reference>
<organism evidence="2 3">
    <name type="scientific">Fusarium langsethiae</name>
    <dbReference type="NCBI Taxonomy" id="179993"/>
    <lineage>
        <taxon>Eukaryota</taxon>
        <taxon>Fungi</taxon>
        <taxon>Dikarya</taxon>
        <taxon>Ascomycota</taxon>
        <taxon>Pezizomycotina</taxon>
        <taxon>Sordariomycetes</taxon>
        <taxon>Hypocreomycetidae</taxon>
        <taxon>Hypocreales</taxon>
        <taxon>Nectriaceae</taxon>
        <taxon>Fusarium</taxon>
    </lineage>
</organism>
<sequence>MGATLKHLSLQTTLTGVETGGVTQFRGIPYGHIPLRFAAAEKINDYPRELDCTAFGPRCPQVPVDVGHLLRVPPHYKFPQEPEDEFKCTNLDVIMPASEVQDNCKKLPVFVWIHGGSQAVTFGSASSGICGMKPFHQLSLITLRYGE</sequence>
<feature type="domain" description="Carboxylesterase type B" evidence="1">
    <location>
        <begin position="19"/>
        <end position="125"/>
    </location>
</feature>
<dbReference type="SUPFAM" id="SSF53474">
    <property type="entry name" value="alpha/beta-Hydrolases"/>
    <property type="match status" value="1"/>
</dbReference>
<dbReference type="Gene3D" id="3.40.50.1820">
    <property type="entry name" value="alpha/beta hydrolase"/>
    <property type="match status" value="1"/>
</dbReference>
<comment type="caution">
    <text evidence="2">The sequence shown here is derived from an EMBL/GenBank/DDBJ whole genome shotgun (WGS) entry which is preliminary data.</text>
</comment>
<proteinExistence type="predicted"/>
<dbReference type="InterPro" id="IPR029058">
    <property type="entry name" value="AB_hydrolase_fold"/>
</dbReference>
<evidence type="ECO:0000313" key="3">
    <source>
        <dbReference type="Proteomes" id="UP000037904"/>
    </source>
</evidence>
<evidence type="ECO:0000259" key="1">
    <source>
        <dbReference type="Pfam" id="PF00135"/>
    </source>
</evidence>
<dbReference type="AlphaFoldDB" id="A0A0N0DAJ9"/>
<dbReference type="PANTHER" id="PTHR43142">
    <property type="entry name" value="CARBOXYLIC ESTER HYDROLASE"/>
    <property type="match status" value="1"/>
</dbReference>
<dbReference type="Proteomes" id="UP000037904">
    <property type="component" value="Unassembled WGS sequence"/>
</dbReference>